<evidence type="ECO:0000313" key="1">
    <source>
        <dbReference type="EMBL" id="STT79152.1"/>
    </source>
</evidence>
<dbReference type="AlphaFoldDB" id="A0A377XF56"/>
<protein>
    <submittedName>
        <fullName evidence="1">SD repeat-containing cell surface protein</fullName>
    </submittedName>
</protein>
<proteinExistence type="predicted"/>
<dbReference type="NCBIfam" id="TIGR01965">
    <property type="entry name" value="VCBS_repeat"/>
    <property type="match status" value="1"/>
</dbReference>
<reference evidence="1 2" key="1">
    <citation type="submission" date="2018-06" db="EMBL/GenBank/DDBJ databases">
        <authorList>
            <consortium name="Pathogen Informatics"/>
            <person name="Doyle S."/>
        </authorList>
    </citation>
    <scope>NUCLEOTIDE SEQUENCE [LARGE SCALE GENOMIC DNA]</scope>
    <source>
        <strain evidence="1 2">NCTC5047</strain>
    </source>
</reference>
<name>A0A377XF56_KLEPN</name>
<dbReference type="EMBL" id="UGLH01000005">
    <property type="protein sequence ID" value="STT79152.1"/>
    <property type="molecule type" value="Genomic_DNA"/>
</dbReference>
<dbReference type="InterPro" id="IPR010221">
    <property type="entry name" value="VCBS_dom"/>
</dbReference>
<organism evidence="1 2">
    <name type="scientific">Klebsiella pneumoniae</name>
    <dbReference type="NCBI Taxonomy" id="573"/>
    <lineage>
        <taxon>Bacteria</taxon>
        <taxon>Pseudomonadati</taxon>
        <taxon>Pseudomonadota</taxon>
        <taxon>Gammaproteobacteria</taxon>
        <taxon>Enterobacterales</taxon>
        <taxon>Enterobacteriaceae</taxon>
        <taxon>Klebsiella/Raoultella group</taxon>
        <taxon>Klebsiella</taxon>
        <taxon>Klebsiella pneumoniae complex</taxon>
    </lineage>
</organism>
<accession>A0A377XF56</accession>
<gene>
    <name evidence="1" type="ORF">NCTC5047_01923</name>
</gene>
<evidence type="ECO:0000313" key="2">
    <source>
        <dbReference type="Proteomes" id="UP000254340"/>
    </source>
</evidence>
<dbReference type="Proteomes" id="UP000254340">
    <property type="component" value="Unassembled WGS sequence"/>
</dbReference>
<sequence length="207" mass="21916">MTSLKTSIKTITYLSDIGCLEIQGASLLGSLHSGFTISGENNLGIATNWTFHSDGTVTNDTGTSASNGNAVLYGEYGILTINGQGGYTYQLNGGVNTDAITSKETFTYTLISSDGGSSTANLTIDLHPQIAGSVNDDSVHSTAYDDTFSMGVGADTLVYNCWRMTTPEATVAISGAISRSPREIISMFRRCWSAGMVPAIRWVTILL</sequence>